<accession>A0ABW7CWC7</accession>
<evidence type="ECO:0000259" key="1">
    <source>
        <dbReference type="Pfam" id="PF13521"/>
    </source>
</evidence>
<sequence length="348" mass="38427">MAERFATGLVVGKFSPLHRGHQALIDHALAQCETVLLLSWSQPELPGCDASRRDAWLQALYPQVTRLVLDPARLAALCAQRGVPVRPLPDNGDDDTAQRTFVAWVCTALWERRVDAVFTSEDYGEGFAAALQQHFNAQAGAQWPVAHVCLDPTRSRIPVSGTALRRDPHALRAFLHPRVYADFVGRIGLLGGESSGKTTLAAALATRLQTTWAAEFGREHWEARGGALTYDDLLYIARVQVAREETLSTTANRWLVCDTTPLTTQLYCEVMFGRVEPALHALAQRRYAHLFLCAPDFAFVQDGTRRDAAFRHAQHDAYVQALSAQGVAFHVLTGPVQQRIAQVLQILG</sequence>
<dbReference type="EMBL" id="JBHGCJ010000005">
    <property type="protein sequence ID" value="MFG6109274.1"/>
    <property type="molecule type" value="Genomic_DNA"/>
</dbReference>
<dbReference type="InterPro" id="IPR027417">
    <property type="entry name" value="P-loop_NTPase"/>
</dbReference>
<dbReference type="SUPFAM" id="SSF52540">
    <property type="entry name" value="P-loop containing nucleoside triphosphate hydrolases"/>
    <property type="match status" value="1"/>
</dbReference>
<dbReference type="Gene3D" id="3.40.50.300">
    <property type="entry name" value="P-loop containing nucleotide triphosphate hydrolases"/>
    <property type="match status" value="1"/>
</dbReference>
<dbReference type="Gene3D" id="3.40.50.620">
    <property type="entry name" value="HUPs"/>
    <property type="match status" value="1"/>
</dbReference>
<name>A0ABW7CWC7_9GAMM</name>
<dbReference type="Proteomes" id="UP001605261">
    <property type="component" value="Unassembled WGS sequence"/>
</dbReference>
<organism evidence="2 3">
    <name type="scientific">Stenotrophomonas nematodicola</name>
    <dbReference type="NCBI Taxonomy" id="2656746"/>
    <lineage>
        <taxon>Bacteria</taxon>
        <taxon>Pseudomonadati</taxon>
        <taxon>Pseudomonadota</taxon>
        <taxon>Gammaproteobacteria</taxon>
        <taxon>Lysobacterales</taxon>
        <taxon>Lysobacteraceae</taxon>
        <taxon>Stenotrophomonas</taxon>
    </lineage>
</organism>
<feature type="domain" description="NadR/Ttd14 AAA" evidence="1">
    <location>
        <begin position="186"/>
        <end position="339"/>
    </location>
</feature>
<dbReference type="PANTHER" id="PTHR37512">
    <property type="entry name" value="TRIFUNCTIONAL NAD BIOSYNTHESIS/REGULATOR PROTEIN NADR"/>
    <property type="match status" value="1"/>
</dbReference>
<dbReference type="SUPFAM" id="SSF52374">
    <property type="entry name" value="Nucleotidylyl transferase"/>
    <property type="match status" value="1"/>
</dbReference>
<dbReference type="InterPro" id="IPR014729">
    <property type="entry name" value="Rossmann-like_a/b/a_fold"/>
</dbReference>
<gene>
    <name evidence="2" type="ORF">ACEU0G_003284</name>
</gene>
<comment type="caution">
    <text evidence="2">The sequence shown here is derived from an EMBL/GenBank/DDBJ whole genome shotgun (WGS) entry which is preliminary data.</text>
</comment>
<dbReference type="PANTHER" id="PTHR37512:SF1">
    <property type="entry name" value="NADR_TTD14 AAA DOMAIN-CONTAINING PROTEIN"/>
    <property type="match status" value="1"/>
</dbReference>
<dbReference type="RefSeq" id="WP_394162845.1">
    <property type="nucleotide sequence ID" value="NZ_JBHGCJ010000005.1"/>
</dbReference>
<evidence type="ECO:0000313" key="3">
    <source>
        <dbReference type="Proteomes" id="UP001605261"/>
    </source>
</evidence>
<dbReference type="InterPro" id="IPR038727">
    <property type="entry name" value="NadR/Ttd14_AAA_dom"/>
</dbReference>
<proteinExistence type="predicted"/>
<evidence type="ECO:0000313" key="2">
    <source>
        <dbReference type="EMBL" id="MFG6109274.1"/>
    </source>
</evidence>
<dbReference type="InterPro" id="IPR052735">
    <property type="entry name" value="NAD_biosynth-regulator"/>
</dbReference>
<dbReference type="Pfam" id="PF13521">
    <property type="entry name" value="AAA_28"/>
    <property type="match status" value="1"/>
</dbReference>
<keyword evidence="3" id="KW-1185">Reference proteome</keyword>
<protein>
    <submittedName>
        <fullName evidence="2">AAA family ATPase</fullName>
    </submittedName>
</protein>
<reference evidence="2 3" key="1">
    <citation type="submission" date="2024-09" db="EMBL/GenBank/DDBJ databases">
        <authorList>
            <consortium name="All-Russian atlas of soil microorganisms"/>
            <consortium name="as a basis for the search for new antimicrobial producers and enzymes with unique properties"/>
            <person name="Sokolova E.A."/>
            <person name="Voronina E.N."/>
        </authorList>
    </citation>
    <scope>NUCLEOTIDE SEQUENCE [LARGE SCALE GENOMIC DNA]</scope>
    <source>
        <strain evidence="2 3">AF-22b-331.1</strain>
    </source>
</reference>